<feature type="region of interest" description="Disordered" evidence="1">
    <location>
        <begin position="465"/>
        <end position="487"/>
    </location>
</feature>
<protein>
    <submittedName>
        <fullName evidence="2">Uncharacterized protein</fullName>
    </submittedName>
</protein>
<accession>A0AAV9S0G9</accession>
<feature type="compositionally biased region" description="Polar residues" evidence="1">
    <location>
        <begin position="251"/>
        <end position="276"/>
    </location>
</feature>
<reference evidence="2 3" key="1">
    <citation type="submission" date="2021-06" db="EMBL/GenBank/DDBJ databases">
        <authorList>
            <person name="Palmer J.M."/>
        </authorList>
    </citation>
    <scope>NUCLEOTIDE SEQUENCE [LARGE SCALE GENOMIC DNA]</scope>
    <source>
        <strain evidence="2 3">MEX-2019</strain>
        <tissue evidence="2">Muscle</tissue>
    </source>
</reference>
<dbReference type="EMBL" id="JAHHUM010001154">
    <property type="protein sequence ID" value="KAK5614701.1"/>
    <property type="molecule type" value="Genomic_DNA"/>
</dbReference>
<sequence>MCFPSSCLCFGPTQNHIVTEGTHQTDQADRAKELKRWIKQQDETLCALYGEEVGICFLPLLLEEIEECFRETDWAAMTFEPGRNRSSLAHASSKHSTPAAAALGELVTPTAASPQLTLAEPPAEPSHLRQPQQGFRLGFPPAQDNVVAGGQPPPGRFGASYASTEGPPATASSRLFSPVRVQSGLEIPQEELMRLQVRGFAQYLKIFPKELDFVHLILEAEFLGRGWLDAPAPRSAGGPFAPLLEAVNAVARSSGSSEPQPAARSSGSSEPQSAPAGSSEPHLVPEEPVGGLPPLPCHVPEGPVGGPLPLLRHVPEGPVGGPLPLLRHVPEGPVGEPLLLLRHVPEGPVGGPLPLLRHVPEGPEGGPPPLPRHVPEGPEGGQPPLPRHVPEGPEGGPPPLPRHVPEGPEGGPPPLPRHVPEGPEGGPPPFPRHVPEGPEGGLPPRPGPVHLLGFLWGVLTELMPDFTPQPDTDHETSQPDTVPGGSSTLLANLQISCLGPSLCGPCLGPSRMPGPSLRHGSRHTKDLQGPRFVDSSGLVAGLLDACISVAAGLLDAC</sequence>
<feature type="region of interest" description="Disordered" evidence="1">
    <location>
        <begin position="251"/>
        <end position="300"/>
    </location>
</feature>
<keyword evidence="3" id="KW-1185">Reference proteome</keyword>
<feature type="compositionally biased region" description="Polar residues" evidence="1">
    <location>
        <begin position="478"/>
        <end position="487"/>
    </location>
</feature>
<evidence type="ECO:0000313" key="2">
    <source>
        <dbReference type="EMBL" id="KAK5614701.1"/>
    </source>
</evidence>
<name>A0AAV9S0G9_9TELE</name>
<comment type="caution">
    <text evidence="2">The sequence shown here is derived from an EMBL/GenBank/DDBJ whole genome shotgun (WGS) entry which is preliminary data.</text>
</comment>
<evidence type="ECO:0000313" key="3">
    <source>
        <dbReference type="Proteomes" id="UP001311232"/>
    </source>
</evidence>
<gene>
    <name evidence="2" type="ORF">CRENBAI_018653</name>
</gene>
<evidence type="ECO:0000256" key="1">
    <source>
        <dbReference type="SAM" id="MobiDB-lite"/>
    </source>
</evidence>
<dbReference type="Proteomes" id="UP001311232">
    <property type="component" value="Unassembled WGS sequence"/>
</dbReference>
<dbReference type="AlphaFoldDB" id="A0AAV9S0G9"/>
<proteinExistence type="predicted"/>
<feature type="region of interest" description="Disordered" evidence="1">
    <location>
        <begin position="352"/>
        <end position="446"/>
    </location>
</feature>
<feature type="region of interest" description="Disordered" evidence="1">
    <location>
        <begin position="117"/>
        <end position="172"/>
    </location>
</feature>
<organism evidence="2 3">
    <name type="scientific">Crenichthys baileyi</name>
    <name type="common">White River springfish</name>
    <dbReference type="NCBI Taxonomy" id="28760"/>
    <lineage>
        <taxon>Eukaryota</taxon>
        <taxon>Metazoa</taxon>
        <taxon>Chordata</taxon>
        <taxon>Craniata</taxon>
        <taxon>Vertebrata</taxon>
        <taxon>Euteleostomi</taxon>
        <taxon>Actinopterygii</taxon>
        <taxon>Neopterygii</taxon>
        <taxon>Teleostei</taxon>
        <taxon>Neoteleostei</taxon>
        <taxon>Acanthomorphata</taxon>
        <taxon>Ovalentaria</taxon>
        <taxon>Atherinomorphae</taxon>
        <taxon>Cyprinodontiformes</taxon>
        <taxon>Goodeidae</taxon>
        <taxon>Crenichthys</taxon>
    </lineage>
</organism>